<feature type="compositionally biased region" description="Low complexity" evidence="1">
    <location>
        <begin position="69"/>
        <end position="85"/>
    </location>
</feature>
<dbReference type="KEGG" id="pchm:VFPPC_14594"/>
<gene>
    <name evidence="3" type="ORF">VFPPC_14594</name>
</gene>
<feature type="region of interest" description="Disordered" evidence="1">
    <location>
        <begin position="28"/>
        <end position="89"/>
    </location>
</feature>
<keyword evidence="2" id="KW-0732">Signal</keyword>
<keyword evidence="4" id="KW-1185">Reference proteome</keyword>
<sequence>MFPKLQTLAVILTVLEGTSSVLQGQPRITGPNTQALGLPPKTASLTTTTRLGSSKSRQYSETSLSTRLTNKSTTVATSTETPTKAHATVSVSTTITEIPSPPGNNGTTSPPCNSTGAQHPGCLEFKIEKYKEFQTTWLVHITEDDNTTCKFKKQCKGCLGAVVKCTSGVVVKWANNLVWYNSTKQGKEYHARLNDVKDPKYECGVLSKCKGWHLKTGNNCTYEKQELLMVHDRVEEYTTYA</sequence>
<feature type="compositionally biased region" description="Polar residues" evidence="1">
    <location>
        <begin position="43"/>
        <end position="68"/>
    </location>
</feature>
<evidence type="ECO:0000313" key="3">
    <source>
        <dbReference type="EMBL" id="OAQ61581.1"/>
    </source>
</evidence>
<dbReference type="AlphaFoldDB" id="A0A179F8H6"/>
<proteinExistence type="predicted"/>
<reference evidence="3 4" key="1">
    <citation type="journal article" date="2016" name="PLoS Pathog.">
        <title>Biosynthesis of antibiotic leucinostatins in bio-control fungus Purpureocillium lilacinum and their inhibition on phytophthora revealed by genome mining.</title>
        <authorList>
            <person name="Wang G."/>
            <person name="Liu Z."/>
            <person name="Lin R."/>
            <person name="Li E."/>
            <person name="Mao Z."/>
            <person name="Ling J."/>
            <person name="Yang Y."/>
            <person name="Yin W.B."/>
            <person name="Xie B."/>
        </authorList>
    </citation>
    <scope>NUCLEOTIDE SEQUENCE [LARGE SCALE GENOMIC DNA]</scope>
    <source>
        <strain evidence="3">170</strain>
    </source>
</reference>
<feature type="signal peptide" evidence="2">
    <location>
        <begin position="1"/>
        <end position="20"/>
    </location>
</feature>
<name>A0A179F8H6_METCM</name>
<feature type="region of interest" description="Disordered" evidence="1">
    <location>
        <begin position="95"/>
        <end position="114"/>
    </location>
</feature>
<organism evidence="3 4">
    <name type="scientific">Pochonia chlamydosporia 170</name>
    <dbReference type="NCBI Taxonomy" id="1380566"/>
    <lineage>
        <taxon>Eukaryota</taxon>
        <taxon>Fungi</taxon>
        <taxon>Dikarya</taxon>
        <taxon>Ascomycota</taxon>
        <taxon>Pezizomycotina</taxon>
        <taxon>Sordariomycetes</taxon>
        <taxon>Hypocreomycetidae</taxon>
        <taxon>Hypocreales</taxon>
        <taxon>Clavicipitaceae</taxon>
        <taxon>Pochonia</taxon>
    </lineage>
</organism>
<accession>A0A179F8H6</accession>
<dbReference type="GeneID" id="28856356"/>
<evidence type="ECO:0000313" key="4">
    <source>
        <dbReference type="Proteomes" id="UP000078397"/>
    </source>
</evidence>
<evidence type="ECO:0000256" key="1">
    <source>
        <dbReference type="SAM" id="MobiDB-lite"/>
    </source>
</evidence>
<dbReference type="Proteomes" id="UP000078397">
    <property type="component" value="Unassembled WGS sequence"/>
</dbReference>
<evidence type="ECO:0000256" key="2">
    <source>
        <dbReference type="SAM" id="SignalP"/>
    </source>
</evidence>
<comment type="caution">
    <text evidence="3">The sequence shown here is derived from an EMBL/GenBank/DDBJ whole genome shotgun (WGS) entry which is preliminary data.</text>
</comment>
<dbReference type="EMBL" id="LSBJ02000007">
    <property type="protein sequence ID" value="OAQ61581.1"/>
    <property type="molecule type" value="Genomic_DNA"/>
</dbReference>
<dbReference type="RefSeq" id="XP_018139285.1">
    <property type="nucleotide sequence ID" value="XM_018292362.1"/>
</dbReference>
<protein>
    <submittedName>
        <fullName evidence="3">Uncharacterized protein</fullName>
    </submittedName>
</protein>
<feature type="chain" id="PRO_5008101435" evidence="2">
    <location>
        <begin position="21"/>
        <end position="241"/>
    </location>
</feature>